<dbReference type="RefSeq" id="WP_186942058.1">
    <property type="nucleotide sequence ID" value="NZ_JACOGA010000009.1"/>
</dbReference>
<feature type="chain" id="PRO_5047405550" description="Tissue inhibitor of metalloproteinase" evidence="1">
    <location>
        <begin position="23"/>
        <end position="144"/>
    </location>
</feature>
<dbReference type="PROSITE" id="PS51257">
    <property type="entry name" value="PROKAR_LIPOPROTEIN"/>
    <property type="match status" value="1"/>
</dbReference>
<dbReference type="EMBL" id="JACOGA010000009">
    <property type="protein sequence ID" value="MBC3874020.1"/>
    <property type="molecule type" value="Genomic_DNA"/>
</dbReference>
<comment type="caution">
    <text evidence="2">The sequence shown here is derived from an EMBL/GenBank/DDBJ whole genome shotgun (WGS) entry which is preliminary data.</text>
</comment>
<evidence type="ECO:0000256" key="1">
    <source>
        <dbReference type="SAM" id="SignalP"/>
    </source>
</evidence>
<dbReference type="Gene3D" id="2.40.50.120">
    <property type="match status" value="1"/>
</dbReference>
<sequence>MKHIFARLFLLVSSGLTQLAVACSCPSTVPTEQQAVDSFLQDASLVFVGKVSASMLPSLRQAKRSFRFDVQENFKGATSSSVVVFSALSSAECGTTVAPGKTYLVVAYGPANEALIRACERPAEIEFVSARLAILRERRARRNF</sequence>
<dbReference type="SUPFAM" id="SSF50242">
    <property type="entry name" value="TIMP-like"/>
    <property type="match status" value="1"/>
</dbReference>
<proteinExistence type="predicted"/>
<evidence type="ECO:0008006" key="4">
    <source>
        <dbReference type="Google" id="ProtNLM"/>
    </source>
</evidence>
<reference evidence="2 3" key="1">
    <citation type="submission" date="2020-08" db="EMBL/GenBank/DDBJ databases">
        <title>Novel species isolated from subtropical streams in China.</title>
        <authorList>
            <person name="Lu H."/>
        </authorList>
    </citation>
    <scope>NUCLEOTIDE SEQUENCE [LARGE SCALE GENOMIC DNA]</scope>
    <source>
        <strain evidence="2 3">LX15W</strain>
    </source>
</reference>
<feature type="signal peptide" evidence="1">
    <location>
        <begin position="1"/>
        <end position="22"/>
    </location>
</feature>
<keyword evidence="1" id="KW-0732">Signal</keyword>
<dbReference type="InterPro" id="IPR008993">
    <property type="entry name" value="TIMP-like_OB-fold"/>
</dbReference>
<evidence type="ECO:0000313" key="3">
    <source>
        <dbReference type="Proteomes" id="UP000624279"/>
    </source>
</evidence>
<organism evidence="2 3">
    <name type="scientific">Undibacterium flavidum</name>
    <dbReference type="NCBI Taxonomy" id="2762297"/>
    <lineage>
        <taxon>Bacteria</taxon>
        <taxon>Pseudomonadati</taxon>
        <taxon>Pseudomonadota</taxon>
        <taxon>Betaproteobacteria</taxon>
        <taxon>Burkholderiales</taxon>
        <taxon>Oxalobacteraceae</taxon>
        <taxon>Undibacterium</taxon>
    </lineage>
</organism>
<accession>A0ABR6YBU4</accession>
<name>A0ABR6YBU4_9BURK</name>
<dbReference type="Proteomes" id="UP000624279">
    <property type="component" value="Unassembled WGS sequence"/>
</dbReference>
<keyword evidence="3" id="KW-1185">Reference proteome</keyword>
<protein>
    <recommendedName>
        <fullName evidence="4">Tissue inhibitor of metalloproteinase</fullName>
    </recommendedName>
</protein>
<evidence type="ECO:0000313" key="2">
    <source>
        <dbReference type="EMBL" id="MBC3874020.1"/>
    </source>
</evidence>
<gene>
    <name evidence="2" type="ORF">H8K55_10485</name>
</gene>